<comment type="caution">
    <text evidence="2">The sequence shown here is derived from an EMBL/GenBank/DDBJ whole genome shotgun (WGS) entry which is preliminary data.</text>
</comment>
<dbReference type="AlphaFoldDB" id="A0A1X2J2Z2"/>
<feature type="compositionally biased region" description="Basic and acidic residues" evidence="1">
    <location>
        <begin position="17"/>
        <end position="28"/>
    </location>
</feature>
<evidence type="ECO:0000313" key="3">
    <source>
        <dbReference type="Proteomes" id="UP000193560"/>
    </source>
</evidence>
<dbReference type="EMBL" id="MCGE01000001">
    <property type="protein sequence ID" value="ORZ26227.1"/>
    <property type="molecule type" value="Genomic_DNA"/>
</dbReference>
<accession>A0A1X2J2Z2</accession>
<keyword evidence="3" id="KW-1185">Reference proteome</keyword>
<protein>
    <submittedName>
        <fullName evidence="2">Uncharacterized protein</fullName>
    </submittedName>
</protein>
<proteinExistence type="predicted"/>
<organism evidence="2 3">
    <name type="scientific">Absidia repens</name>
    <dbReference type="NCBI Taxonomy" id="90262"/>
    <lineage>
        <taxon>Eukaryota</taxon>
        <taxon>Fungi</taxon>
        <taxon>Fungi incertae sedis</taxon>
        <taxon>Mucoromycota</taxon>
        <taxon>Mucoromycotina</taxon>
        <taxon>Mucoromycetes</taxon>
        <taxon>Mucorales</taxon>
        <taxon>Cunninghamellaceae</taxon>
        <taxon>Absidia</taxon>
    </lineage>
</organism>
<name>A0A1X2J2Z2_9FUNG</name>
<reference evidence="2 3" key="1">
    <citation type="submission" date="2016-07" db="EMBL/GenBank/DDBJ databases">
        <title>Pervasive Adenine N6-methylation of Active Genes in Fungi.</title>
        <authorList>
            <consortium name="DOE Joint Genome Institute"/>
            <person name="Mondo S.J."/>
            <person name="Dannebaum R.O."/>
            <person name="Kuo R.C."/>
            <person name="Labutti K."/>
            <person name="Haridas S."/>
            <person name="Kuo A."/>
            <person name="Salamov A."/>
            <person name="Ahrendt S.R."/>
            <person name="Lipzen A."/>
            <person name="Sullivan W."/>
            <person name="Andreopoulos W.B."/>
            <person name="Clum A."/>
            <person name="Lindquist E."/>
            <person name="Daum C."/>
            <person name="Ramamoorthy G.K."/>
            <person name="Gryganskyi A."/>
            <person name="Culley D."/>
            <person name="Magnuson J.K."/>
            <person name="James T.Y."/>
            <person name="O'Malley M.A."/>
            <person name="Stajich J.E."/>
            <person name="Spatafora J.W."/>
            <person name="Visel A."/>
            <person name="Grigoriev I.V."/>
        </authorList>
    </citation>
    <scope>NUCLEOTIDE SEQUENCE [LARGE SCALE GENOMIC DNA]</scope>
    <source>
        <strain evidence="2 3">NRRL 1336</strain>
    </source>
</reference>
<dbReference type="Proteomes" id="UP000193560">
    <property type="component" value="Unassembled WGS sequence"/>
</dbReference>
<evidence type="ECO:0000313" key="2">
    <source>
        <dbReference type="EMBL" id="ORZ26227.1"/>
    </source>
</evidence>
<sequence>MSFYAQNYRPIIRHKRPSEQTDKEETHSRNAAAYDYDDLMINTCEESNTNPCYIVTLDANMDNGVVSSPCTFKARLDNDDYYQLVQSRNGKSDIVYMEISSIDHYERKNKQPWYQRWKLWGKNWFAEDNDDETNGEASHLILGQLISSIPDGDENDRDQRKNIFFIVSPFSPLDDSRRQVNDCIHSDYNQKEKRSIENDAVMQKYEGGLNASGIPASTNLTFKHRREMKNSHLFDMWWLALKFGYHIPNTNAITIEIIK</sequence>
<evidence type="ECO:0000256" key="1">
    <source>
        <dbReference type="SAM" id="MobiDB-lite"/>
    </source>
</evidence>
<feature type="region of interest" description="Disordered" evidence="1">
    <location>
        <begin position="1"/>
        <end position="29"/>
    </location>
</feature>
<gene>
    <name evidence="2" type="ORF">BCR42DRAFT_386783</name>
</gene>